<keyword evidence="2" id="KW-1185">Reference proteome</keyword>
<dbReference type="EMBL" id="OU015566">
    <property type="protein sequence ID" value="CAG5102287.1"/>
    <property type="molecule type" value="Genomic_DNA"/>
</dbReference>
<evidence type="ECO:0000313" key="2">
    <source>
        <dbReference type="Proteomes" id="UP001158576"/>
    </source>
</evidence>
<proteinExistence type="predicted"/>
<gene>
    <name evidence="1" type="ORF">OKIOD_LOCUS8995</name>
</gene>
<organism evidence="1 2">
    <name type="scientific">Oikopleura dioica</name>
    <name type="common">Tunicate</name>
    <dbReference type="NCBI Taxonomy" id="34765"/>
    <lineage>
        <taxon>Eukaryota</taxon>
        <taxon>Metazoa</taxon>
        <taxon>Chordata</taxon>
        <taxon>Tunicata</taxon>
        <taxon>Appendicularia</taxon>
        <taxon>Copelata</taxon>
        <taxon>Oikopleuridae</taxon>
        <taxon>Oikopleura</taxon>
    </lineage>
</organism>
<accession>A0ABN7SQG0</accession>
<dbReference type="Proteomes" id="UP001158576">
    <property type="component" value="Chromosome 1"/>
</dbReference>
<evidence type="ECO:0000313" key="1">
    <source>
        <dbReference type="EMBL" id="CAG5102287.1"/>
    </source>
</evidence>
<protein>
    <submittedName>
        <fullName evidence="1">Oidioi.mRNA.OKI2018_I69.chr1.g230.t1.cds</fullName>
    </submittedName>
</protein>
<reference evidence="1 2" key="1">
    <citation type="submission" date="2021-04" db="EMBL/GenBank/DDBJ databases">
        <authorList>
            <person name="Bliznina A."/>
        </authorList>
    </citation>
    <scope>NUCLEOTIDE SEQUENCE [LARGE SCALE GENOMIC DNA]</scope>
</reference>
<sequence length="113" mass="13473">MKAYKNGMKKFTLKFGASDKHFYVGKSQFHYFDEKIKPVGDQKWRQFFSIAHEGRKLRFKARLQAMDAVAGFERKLYDWKETDSEGVLEQIIVLSNWPPGGQWYSRYHLIFLE</sequence>
<name>A0ABN7SQG0_OIKDI</name>